<feature type="compositionally biased region" description="Low complexity" evidence="1">
    <location>
        <begin position="1"/>
        <end position="15"/>
    </location>
</feature>
<accession>A0A2A2D8Y9</accession>
<evidence type="ECO:0000256" key="1">
    <source>
        <dbReference type="SAM" id="MobiDB-lite"/>
    </source>
</evidence>
<evidence type="ECO:0000313" key="3">
    <source>
        <dbReference type="Proteomes" id="UP000218944"/>
    </source>
</evidence>
<evidence type="ECO:0000313" key="2">
    <source>
        <dbReference type="EMBL" id="PAU47984.1"/>
    </source>
</evidence>
<sequence>MTTTSTSAAAKTARSSRIRVDGPDGPVMVDVDAIEQRIDAGMRPVIDAVSIDPAEITRITKGLVGDVEKLLPVAEARFKDRGGHITLGLDSLRRRLDYQRPDPRSYPLNAAICAADLARSCRTLLKLLTGPEDPNQVVISTW</sequence>
<proteinExistence type="predicted"/>
<keyword evidence="3" id="KW-1185">Reference proteome</keyword>
<comment type="caution">
    <text evidence="2">The sequence shown here is derived from an EMBL/GenBank/DDBJ whole genome shotgun (WGS) entry which is preliminary data.</text>
</comment>
<reference evidence="2 3" key="1">
    <citation type="submission" date="2017-08" db="EMBL/GenBank/DDBJ databases">
        <title>Genome sequence of Streptomyces albireticuli NRRL B-1670.</title>
        <authorList>
            <person name="Graham D.E."/>
            <person name="Mahan K.M."/>
            <person name="Klingeman D.M."/>
            <person name="Hettich R.L."/>
            <person name="Parry R.J."/>
            <person name="Spain J.C."/>
        </authorList>
    </citation>
    <scope>NUCLEOTIDE SEQUENCE [LARGE SCALE GENOMIC DNA]</scope>
    <source>
        <strain evidence="2 3">NRRL B-1670</strain>
    </source>
</reference>
<dbReference type="RefSeq" id="WP_095581615.1">
    <property type="nucleotide sequence ID" value="NZ_JAJQQQ010000026.1"/>
</dbReference>
<gene>
    <name evidence="2" type="ORF">CK936_15865</name>
</gene>
<dbReference type="AlphaFoldDB" id="A0A2A2D8Y9"/>
<feature type="region of interest" description="Disordered" evidence="1">
    <location>
        <begin position="1"/>
        <end position="22"/>
    </location>
</feature>
<name>A0A2A2D8Y9_9ACTN</name>
<dbReference type="Proteomes" id="UP000218944">
    <property type="component" value="Unassembled WGS sequence"/>
</dbReference>
<dbReference type="EMBL" id="NSJV01000307">
    <property type="protein sequence ID" value="PAU47984.1"/>
    <property type="molecule type" value="Genomic_DNA"/>
</dbReference>
<organism evidence="2 3">
    <name type="scientific">Streptomyces albireticuli</name>
    <dbReference type="NCBI Taxonomy" id="1940"/>
    <lineage>
        <taxon>Bacteria</taxon>
        <taxon>Bacillati</taxon>
        <taxon>Actinomycetota</taxon>
        <taxon>Actinomycetes</taxon>
        <taxon>Kitasatosporales</taxon>
        <taxon>Streptomycetaceae</taxon>
        <taxon>Streptomyces</taxon>
    </lineage>
</organism>
<protein>
    <submittedName>
        <fullName evidence="2">Uncharacterized protein</fullName>
    </submittedName>
</protein>